<protein>
    <submittedName>
        <fullName evidence="1">Uncharacterized protein</fullName>
    </submittedName>
</protein>
<name>A0A7S2U223_9EUKA</name>
<evidence type="ECO:0000313" key="1">
    <source>
        <dbReference type="EMBL" id="CAD9775382.1"/>
    </source>
</evidence>
<proteinExistence type="predicted"/>
<gene>
    <name evidence="1" type="ORF">LSP00402_LOCUS19379</name>
</gene>
<accession>A0A7S2U223</accession>
<dbReference type="AlphaFoldDB" id="A0A7S2U223"/>
<organism evidence="1">
    <name type="scientific">Lotharella oceanica</name>
    <dbReference type="NCBI Taxonomy" id="641309"/>
    <lineage>
        <taxon>Eukaryota</taxon>
        <taxon>Sar</taxon>
        <taxon>Rhizaria</taxon>
        <taxon>Cercozoa</taxon>
        <taxon>Chlorarachniophyceae</taxon>
        <taxon>Lotharella</taxon>
    </lineage>
</organism>
<dbReference type="EMBL" id="HBHP01031447">
    <property type="protein sequence ID" value="CAD9775382.1"/>
    <property type="molecule type" value="Transcribed_RNA"/>
</dbReference>
<reference evidence="1" key="1">
    <citation type="submission" date="2021-01" db="EMBL/GenBank/DDBJ databases">
        <authorList>
            <person name="Corre E."/>
            <person name="Pelletier E."/>
            <person name="Niang G."/>
            <person name="Scheremetjew M."/>
            <person name="Finn R."/>
            <person name="Kale V."/>
            <person name="Holt S."/>
            <person name="Cochrane G."/>
            <person name="Meng A."/>
            <person name="Brown T."/>
            <person name="Cohen L."/>
        </authorList>
    </citation>
    <scope>NUCLEOTIDE SEQUENCE</scope>
    <source>
        <strain evidence="1">CCMP622</strain>
    </source>
</reference>
<sequence>MEEDAKKWWEERFDLEGRTKKEVEQWLQHFKQENDLDFHVDDVACRGKLLADTTEAQLMDIAGKIAGIEIFNAKETLKKKGEKRKSTSECERESDRKVRLSEEAPEMELKRALKEFLEQTPKLFREHLGETMDTKEKEEMISSPVKYLGKVEAMLVMKHCTYDLVRQGLLVVHLCWLPRSSSHLQGIFGCVALRALFACAAPGAADAPYIAHAMDMHNAHGHALGLRCPQ</sequence>